<feature type="binding site" evidence="16">
    <location>
        <position position="242"/>
    </location>
    <ligand>
        <name>ATP</name>
        <dbReference type="ChEBI" id="CHEBI:30616"/>
        <label>1</label>
    </ligand>
</feature>
<gene>
    <name evidence="16" type="primary">carB</name>
    <name evidence="19" type="ORF">CIL05_10530</name>
</gene>
<comment type="pathway">
    <text evidence="2 16">Amino-acid biosynthesis; L-arginine biosynthesis; carbamoyl phosphate from bicarbonate: step 1/1.</text>
</comment>
<dbReference type="GO" id="GO:0006541">
    <property type="term" value="P:glutamine metabolic process"/>
    <property type="evidence" value="ECO:0007669"/>
    <property type="project" value="TreeGrafter"/>
</dbReference>
<feature type="region of interest" description="Carboxyphosphate synthetic domain" evidence="16">
    <location>
        <begin position="1"/>
        <end position="401"/>
    </location>
</feature>
<dbReference type="Pfam" id="PF02786">
    <property type="entry name" value="CPSase_L_D2"/>
    <property type="match status" value="2"/>
</dbReference>
<organism evidence="19 20">
    <name type="scientific">Virgibacillus profundi</name>
    <dbReference type="NCBI Taxonomy" id="2024555"/>
    <lineage>
        <taxon>Bacteria</taxon>
        <taxon>Bacillati</taxon>
        <taxon>Bacillota</taxon>
        <taxon>Bacilli</taxon>
        <taxon>Bacillales</taxon>
        <taxon>Bacillaceae</taxon>
        <taxon>Virgibacillus</taxon>
    </lineage>
</organism>
<feature type="binding site" evidence="16">
    <location>
        <position position="241"/>
    </location>
    <ligand>
        <name>ATP</name>
        <dbReference type="ChEBI" id="CHEBI:30616"/>
        <label>1</label>
    </ligand>
</feature>
<dbReference type="PANTHER" id="PTHR11405">
    <property type="entry name" value="CARBAMOYLTRANSFERASE FAMILY MEMBER"/>
    <property type="match status" value="1"/>
</dbReference>
<feature type="binding site" evidence="16">
    <location>
        <position position="298"/>
    </location>
    <ligand>
        <name>Mn(2+)</name>
        <dbReference type="ChEBI" id="CHEBI:29035"/>
        <label>2</label>
    </ligand>
</feature>
<dbReference type="NCBIfam" id="TIGR01369">
    <property type="entry name" value="CPSaseII_lrg"/>
    <property type="match status" value="1"/>
</dbReference>
<comment type="subunit">
    <text evidence="16">Composed of two chains; the small (or glutamine) chain promotes the hydrolysis of glutamine to ammonia, which is used by the large (or ammonia) chain to synthesize carbamoyl phosphate. Tetramer of heterodimers (alpha,beta)4.</text>
</comment>
<comment type="caution">
    <text evidence="19">The sequence shown here is derived from an EMBL/GenBank/DDBJ whole genome shotgun (WGS) entry which is preliminary data.</text>
</comment>
<dbReference type="PRINTS" id="PR00098">
    <property type="entry name" value="CPSASE"/>
</dbReference>
<feature type="binding site" evidence="16">
    <location>
        <position position="284"/>
    </location>
    <ligand>
        <name>Mn(2+)</name>
        <dbReference type="ChEBI" id="CHEBI:29035"/>
        <label>1</label>
    </ligand>
</feature>
<protein>
    <recommendedName>
        <fullName evidence="16">Carbamoyl phosphate synthase large chain</fullName>
        <ecNumber evidence="16">6.3.4.16</ecNumber>
        <ecNumber evidence="16">6.3.5.5</ecNumber>
    </recommendedName>
    <alternativeName>
        <fullName evidence="16">Carbamoyl phosphate synthetase ammonia chain</fullName>
    </alternativeName>
</protein>
<dbReference type="GO" id="GO:0004087">
    <property type="term" value="F:carbamoyl-phosphate synthase (ammonia) activity"/>
    <property type="evidence" value="ECO:0007669"/>
    <property type="project" value="UniProtKB-EC"/>
</dbReference>
<dbReference type="EC" id="6.3.4.16" evidence="16"/>
<dbReference type="EC" id="6.3.5.5" evidence="16"/>
<feature type="binding site" evidence="16">
    <location>
        <position position="826"/>
    </location>
    <ligand>
        <name>Mn(2+)</name>
        <dbReference type="ChEBI" id="CHEBI:29035"/>
        <label>3</label>
    </ligand>
</feature>
<feature type="binding site" evidence="16">
    <location>
        <position position="785"/>
    </location>
    <ligand>
        <name>ATP</name>
        <dbReference type="ChEBI" id="CHEBI:30616"/>
        <label>2</label>
    </ligand>
</feature>
<dbReference type="InterPro" id="IPR005479">
    <property type="entry name" value="CPAse_ATP-bd"/>
</dbReference>
<dbReference type="Gene3D" id="3.30.1490.20">
    <property type="entry name" value="ATP-grasp fold, A domain"/>
    <property type="match status" value="1"/>
</dbReference>
<evidence type="ECO:0000256" key="6">
    <source>
        <dbReference type="ARBA" id="ARBA00022605"/>
    </source>
</evidence>
<evidence type="ECO:0000256" key="14">
    <source>
        <dbReference type="ARBA" id="ARBA00047359"/>
    </source>
</evidence>
<dbReference type="SMART" id="SM00851">
    <property type="entry name" value="MGS"/>
    <property type="match status" value="1"/>
</dbReference>
<dbReference type="FunFam" id="3.40.50.20:FF:000001">
    <property type="entry name" value="Carbamoyl-phosphate synthase large chain"/>
    <property type="match status" value="1"/>
</dbReference>
<dbReference type="Pfam" id="PF25596">
    <property type="entry name" value="CPSase_L_D1"/>
    <property type="match status" value="2"/>
</dbReference>
<dbReference type="FunFam" id="3.40.50.20:FF:000002">
    <property type="entry name" value="Carbamoyl-phosphate synthase large chain"/>
    <property type="match status" value="1"/>
</dbReference>
<feature type="binding site" evidence="16">
    <location>
        <position position="758"/>
    </location>
    <ligand>
        <name>ATP</name>
        <dbReference type="ChEBI" id="CHEBI:30616"/>
        <label>2</label>
    </ligand>
</feature>
<keyword evidence="12 16" id="KW-0665">Pyrimidine biosynthesis</keyword>
<dbReference type="InterPro" id="IPR058047">
    <property type="entry name" value="CPSase_preATP-grasp"/>
</dbReference>
<feature type="binding site" evidence="16">
    <location>
        <position position="298"/>
    </location>
    <ligand>
        <name>Mn(2+)</name>
        <dbReference type="ChEBI" id="CHEBI:29035"/>
        <label>1</label>
    </ligand>
</feature>
<keyword evidence="13" id="KW-0464">Manganese</keyword>
<dbReference type="GO" id="GO:0005524">
    <property type="term" value="F:ATP binding"/>
    <property type="evidence" value="ECO:0007669"/>
    <property type="project" value="UniProtKB-UniRule"/>
</dbReference>
<name>A0A2A2IDZ4_9BACI</name>
<feature type="domain" description="MGS-like" evidence="18">
    <location>
        <begin position="938"/>
        <end position="1085"/>
    </location>
</feature>
<dbReference type="InterPro" id="IPR005480">
    <property type="entry name" value="CPSase_lsu_oligo"/>
</dbReference>
<feature type="binding site" evidence="16">
    <location>
        <position position="786"/>
    </location>
    <ligand>
        <name>ATP</name>
        <dbReference type="ChEBI" id="CHEBI:30616"/>
        <label>2</label>
    </ligand>
</feature>
<sequence length="1085" mass="120737">MWKHKPLKKVLVIGSGPIVIGQAAEFDYAGTQACLALKEEGIEVVLVNNNPATIMTDEKIADHVYMEALQVDILASIIEKERPDGMIGSLGGQTGLNLTVDLYEKGILAKYNVELLGTSVSSIKKGEDREQFRSLMIDIHEPIPESKIIESMEDGIEFIKEIGYPVILRPAYTLGGTGGGFAYNETEFKTILNQGLKLSPINQVLVEKSIKGLKEVEYEVMRDSQDHCVIVCNMENFDPVGVHTGDSIVVAPSQTLTEVQQQMLRASSLKIIRALDVVGGCNIQFALNPKTNEYFIIEVNPRVSRSSALASKATAYPIAHITAKCALGYSLDSIINPITGNSNASFEPKMDYVAVKLPRFPFDKFTEADRTLGTQMKATGEVLAIEQTFAGALNKGIRSLEMNVNSLSWPGMSEKTTEELIELLSTPNDLQIFAIAEAIARQMTIDQLMKLTEIDYWFLSKVDEIIQCEQSFIGHTWPNVPMEMLQKAKQFNISDERIAKLVGTTSKELRKAYKKQSMQQIYKLVDTCAGEFDVNTPYYYSTWDGMDEVITSDEQKKILILGSGPIRIGQGVEFDYCSVHAALAVKKMGYQAIVINNNPETVSTDYSVADRLYFEPLALEDVLAVIEKENVAGVLIQFGGQTAINLANELQDEGIHVLGTLPEHIDQMEDREQFYNILDELNIPHITGRIVNKPEELSISIHELGFPLLVRPSYVIGGQSMFICNNEQELKHNVARIIKDTNGRSWPLLIDQYIPGIECEIDVISDGKDIVIPGIFEHLEKAGVHSGDSMTVFPPVSLTEYMKETMVEIARKICQTVPIIGMMNIQFVIHENTIYVLEVNPRSSRTVPIMSKVTGIPMIEWAVKTQLGTPLKKLSEDVDLLTEPAYYTVKAPVFSAGKLSGVDHVLGPEMKSTGEIIGVGWSKQEALAKASVFPDNGEGMNPEKTQLFVSVSDRMKEESLALISEFTTLGVRITATEGTAKYLEEKGIQSAEMVKNKQDLLNHWQNNPPHIVLNIPNQGREKEKIGFYIRELSVNYQVPYFTSLETLEAMKGWFSGERIDITPRSLQSYLQNTADKKEKIMAKEA</sequence>
<evidence type="ECO:0000313" key="20">
    <source>
        <dbReference type="Proteomes" id="UP000218887"/>
    </source>
</evidence>
<dbReference type="Gene3D" id="3.40.50.20">
    <property type="match status" value="2"/>
</dbReference>
<dbReference type="FunFam" id="3.30.470.20:FF:000001">
    <property type="entry name" value="Carbamoyl-phosphate synthase large chain"/>
    <property type="match status" value="1"/>
</dbReference>
<dbReference type="PROSITE" id="PS00867">
    <property type="entry name" value="CPSASE_2"/>
    <property type="match status" value="2"/>
</dbReference>
<evidence type="ECO:0000256" key="13">
    <source>
        <dbReference type="ARBA" id="ARBA00023211"/>
    </source>
</evidence>
<feature type="binding site" evidence="16">
    <location>
        <position position="838"/>
    </location>
    <ligand>
        <name>Mn(2+)</name>
        <dbReference type="ChEBI" id="CHEBI:29035"/>
        <label>4</label>
    </ligand>
</feature>
<dbReference type="SUPFAM" id="SSF56059">
    <property type="entry name" value="Glutathione synthetase ATP-binding domain-like"/>
    <property type="match status" value="2"/>
</dbReference>
<evidence type="ECO:0000256" key="10">
    <source>
        <dbReference type="ARBA" id="ARBA00022840"/>
    </source>
</evidence>
<dbReference type="Pfam" id="PF02787">
    <property type="entry name" value="CPSase_L_D3"/>
    <property type="match status" value="1"/>
</dbReference>
<dbReference type="SUPFAM" id="SSF52440">
    <property type="entry name" value="PreATP-grasp domain"/>
    <property type="match status" value="2"/>
</dbReference>
<dbReference type="SUPFAM" id="SSF52335">
    <property type="entry name" value="Methylglyoxal synthase-like"/>
    <property type="match status" value="1"/>
</dbReference>
<evidence type="ECO:0000256" key="3">
    <source>
        <dbReference type="ARBA" id="ARBA00009799"/>
    </source>
</evidence>
<feature type="binding site" evidence="16">
    <location>
        <position position="838"/>
    </location>
    <ligand>
        <name>Mg(2+)</name>
        <dbReference type="ChEBI" id="CHEBI:18420"/>
        <label>4</label>
    </ligand>
</feature>
<feature type="binding site" evidence="16">
    <location>
        <position position="210"/>
    </location>
    <ligand>
        <name>ATP</name>
        <dbReference type="ChEBI" id="CHEBI:30616"/>
        <label>1</label>
    </ligand>
</feature>
<comment type="catalytic activity">
    <reaction evidence="15 16">
        <text>hydrogencarbonate + L-glutamine + 2 ATP + H2O = carbamoyl phosphate + L-glutamate + 2 ADP + phosphate + 2 H(+)</text>
        <dbReference type="Rhea" id="RHEA:18633"/>
        <dbReference type="ChEBI" id="CHEBI:15377"/>
        <dbReference type="ChEBI" id="CHEBI:15378"/>
        <dbReference type="ChEBI" id="CHEBI:17544"/>
        <dbReference type="ChEBI" id="CHEBI:29985"/>
        <dbReference type="ChEBI" id="CHEBI:30616"/>
        <dbReference type="ChEBI" id="CHEBI:43474"/>
        <dbReference type="ChEBI" id="CHEBI:58228"/>
        <dbReference type="ChEBI" id="CHEBI:58359"/>
        <dbReference type="ChEBI" id="CHEBI:456216"/>
        <dbReference type="EC" id="6.3.5.5"/>
    </reaction>
</comment>
<feature type="binding site" evidence="16">
    <location>
        <position position="838"/>
    </location>
    <ligand>
        <name>Mg(2+)</name>
        <dbReference type="ChEBI" id="CHEBI:18420"/>
        <label>3</label>
    </ligand>
</feature>
<feature type="binding site" evidence="16">
    <location>
        <position position="840"/>
    </location>
    <ligand>
        <name>Mg(2+)</name>
        <dbReference type="ChEBI" id="CHEBI:18420"/>
        <label>4</label>
    </ligand>
</feature>
<dbReference type="OrthoDB" id="9804197at2"/>
<dbReference type="InterPro" id="IPR016185">
    <property type="entry name" value="PreATP-grasp_dom_sf"/>
</dbReference>
<evidence type="ECO:0000256" key="11">
    <source>
        <dbReference type="ARBA" id="ARBA00022842"/>
    </source>
</evidence>
<keyword evidence="6 16" id="KW-0028">Amino-acid biosynthesis</keyword>
<feature type="binding site" evidence="16">
    <location>
        <position position="129"/>
    </location>
    <ligand>
        <name>ATP</name>
        <dbReference type="ChEBI" id="CHEBI:30616"/>
        <label>1</label>
    </ligand>
</feature>
<comment type="pathway">
    <text evidence="16">Pyrimidine metabolism; UMP biosynthesis via de novo pathway; (S)-dihydroorotate from bicarbonate: step 1/3.</text>
</comment>
<comment type="similarity">
    <text evidence="3 16">Belongs to the CarB family.</text>
</comment>
<dbReference type="FunFam" id="3.30.470.20:FF:000026">
    <property type="entry name" value="Carbamoyl-phosphate synthase large chain"/>
    <property type="match status" value="1"/>
</dbReference>
<feature type="binding site" evidence="16">
    <location>
        <position position="243"/>
    </location>
    <ligand>
        <name>ATP</name>
        <dbReference type="ChEBI" id="CHEBI:30616"/>
        <label>1</label>
    </ligand>
</feature>
<comment type="cofactor">
    <cofactor evidence="1">
        <name>Mn(2+)</name>
        <dbReference type="ChEBI" id="CHEBI:29035"/>
    </cofactor>
</comment>
<feature type="binding site" evidence="16">
    <location>
        <position position="754"/>
    </location>
    <ligand>
        <name>ATP</name>
        <dbReference type="ChEBI" id="CHEBI:30616"/>
        <label>2</label>
    </ligand>
</feature>
<reference evidence="19 20" key="1">
    <citation type="submission" date="2017-08" db="EMBL/GenBank/DDBJ databases">
        <title>Virgibacillus indicus sp. nov. and Virgibacillus profoundi sp. nov, two moderately halophilic bacteria isolated from marine sediment by using the Microfluidic Streak Plate.</title>
        <authorList>
            <person name="Xu B."/>
            <person name="Hu B."/>
            <person name="Wang J."/>
            <person name="Zhu Y."/>
            <person name="Huang L."/>
            <person name="Du W."/>
            <person name="Huang Y."/>
        </authorList>
    </citation>
    <scope>NUCLEOTIDE SEQUENCE [LARGE SCALE GENOMIC DNA]</scope>
    <source>
        <strain evidence="19 20">IO3-P3-H5</strain>
    </source>
</reference>
<evidence type="ECO:0000256" key="16">
    <source>
        <dbReference type="HAMAP-Rule" id="MF_01210"/>
    </source>
</evidence>
<feature type="domain" description="ATP-grasp" evidence="17">
    <location>
        <begin position="675"/>
        <end position="867"/>
    </location>
</feature>
<dbReference type="PROSITE" id="PS00866">
    <property type="entry name" value="CPSASE_1"/>
    <property type="match status" value="1"/>
</dbReference>
<dbReference type="PROSITE" id="PS50975">
    <property type="entry name" value="ATP_GRASP"/>
    <property type="match status" value="2"/>
</dbReference>
<feature type="binding site" evidence="16">
    <location>
        <position position="284"/>
    </location>
    <ligand>
        <name>Mg(2+)</name>
        <dbReference type="ChEBI" id="CHEBI:18420"/>
        <label>1</label>
    </ligand>
</feature>
<feature type="binding site" evidence="16">
    <location>
        <position position="284"/>
    </location>
    <ligand>
        <name>ATP</name>
        <dbReference type="ChEBI" id="CHEBI:30616"/>
        <label>1</label>
    </ligand>
</feature>
<feature type="binding site" evidence="16">
    <location>
        <position position="300"/>
    </location>
    <ligand>
        <name>Mn(2+)</name>
        <dbReference type="ChEBI" id="CHEBI:29035"/>
        <label>2</label>
    </ligand>
</feature>
<dbReference type="SUPFAM" id="SSF48108">
    <property type="entry name" value="Carbamoyl phosphate synthetase, large subunit connection domain"/>
    <property type="match status" value="1"/>
</dbReference>
<keyword evidence="10 16" id="KW-0067">ATP-binding</keyword>
<dbReference type="InterPro" id="IPR013815">
    <property type="entry name" value="ATP_grasp_subdomain_1"/>
</dbReference>
<dbReference type="Gene3D" id="3.40.50.1380">
    <property type="entry name" value="Methylglyoxal synthase-like domain"/>
    <property type="match status" value="1"/>
</dbReference>
<feature type="binding site" evidence="16">
    <location>
        <position position="784"/>
    </location>
    <ligand>
        <name>ATP</name>
        <dbReference type="ChEBI" id="CHEBI:30616"/>
        <label>2</label>
    </ligand>
</feature>
<keyword evidence="8 16" id="KW-0677">Repeat</keyword>
<feature type="binding site" evidence="16">
    <location>
        <position position="215"/>
    </location>
    <ligand>
        <name>ATP</name>
        <dbReference type="ChEBI" id="CHEBI:30616"/>
        <label>1</label>
    </ligand>
</feature>
<dbReference type="PROSITE" id="PS51855">
    <property type="entry name" value="MGS"/>
    <property type="match status" value="1"/>
</dbReference>
<evidence type="ECO:0000256" key="9">
    <source>
        <dbReference type="ARBA" id="ARBA00022741"/>
    </source>
</evidence>
<dbReference type="NCBIfam" id="NF003671">
    <property type="entry name" value="PRK05294.1"/>
    <property type="match status" value="1"/>
</dbReference>
<feature type="binding site" evidence="16">
    <location>
        <position position="711"/>
    </location>
    <ligand>
        <name>ATP</name>
        <dbReference type="ChEBI" id="CHEBI:30616"/>
        <label>2</label>
    </ligand>
</feature>
<dbReference type="GO" id="GO:0046872">
    <property type="term" value="F:metal ion binding"/>
    <property type="evidence" value="ECO:0007669"/>
    <property type="project" value="UniProtKB-KW"/>
</dbReference>
<dbReference type="Proteomes" id="UP000218887">
    <property type="component" value="Unassembled WGS sequence"/>
</dbReference>
<keyword evidence="9 16" id="KW-0547">Nucleotide-binding</keyword>
<dbReference type="PANTHER" id="PTHR11405:SF53">
    <property type="entry name" value="CARBAMOYL-PHOSPHATE SYNTHASE [AMMONIA], MITOCHONDRIAL"/>
    <property type="match status" value="1"/>
</dbReference>
<evidence type="ECO:0000256" key="2">
    <source>
        <dbReference type="ARBA" id="ARBA00005077"/>
    </source>
</evidence>
<dbReference type="Pfam" id="PF02142">
    <property type="entry name" value="MGS"/>
    <property type="match status" value="1"/>
</dbReference>
<dbReference type="RefSeq" id="WP_095655493.1">
    <property type="nucleotide sequence ID" value="NZ_NPOA01000006.1"/>
</dbReference>
<dbReference type="InterPro" id="IPR005483">
    <property type="entry name" value="CPSase_dom"/>
</dbReference>
<evidence type="ECO:0000256" key="1">
    <source>
        <dbReference type="ARBA" id="ARBA00001936"/>
    </source>
</evidence>
<evidence type="ECO:0000256" key="5">
    <source>
        <dbReference type="ARBA" id="ARBA00022598"/>
    </source>
</evidence>
<dbReference type="InterPro" id="IPR036914">
    <property type="entry name" value="MGS-like_dom_sf"/>
</dbReference>
<feature type="binding site" evidence="16">
    <location>
        <position position="169"/>
    </location>
    <ligand>
        <name>ATP</name>
        <dbReference type="ChEBI" id="CHEBI:30616"/>
        <label>1</label>
    </ligand>
</feature>
<feature type="binding site" evidence="16">
    <location>
        <position position="208"/>
    </location>
    <ligand>
        <name>ATP</name>
        <dbReference type="ChEBI" id="CHEBI:30616"/>
        <label>1</label>
    </ligand>
</feature>
<dbReference type="NCBIfam" id="NF009455">
    <property type="entry name" value="PRK12815.1"/>
    <property type="match status" value="1"/>
</dbReference>
<comment type="caution">
    <text evidence="16">Lacks conserved residue(s) required for the propagation of feature annotation.</text>
</comment>
<feature type="binding site" evidence="16">
    <location>
        <position position="300"/>
    </location>
    <ligand>
        <name>Mg(2+)</name>
        <dbReference type="ChEBI" id="CHEBI:18420"/>
        <label>2</label>
    </ligand>
</feature>
<feature type="binding site" evidence="16">
    <location>
        <position position="783"/>
    </location>
    <ligand>
        <name>ATP</name>
        <dbReference type="ChEBI" id="CHEBI:30616"/>
        <label>2</label>
    </ligand>
</feature>
<comment type="function">
    <text evidence="16">Large subunit of the glutamine-dependent carbamoyl phosphate synthetase (CPSase). CPSase catalyzes the formation of carbamoyl phosphate from the ammonia moiety of glutamine, carbonate, and phosphate donated by ATP, constituting the first step of 2 biosynthetic pathways, one leading to arginine and/or urea and the other to pyrimidine nucleotides. The large subunit (synthetase) binds the substrates ammonia (free or transferred from glutamine from the small subunit), hydrogencarbonate and ATP and carries out an ATP-coupled ligase reaction, activating hydrogencarbonate by forming carboxy phosphate which reacts with ammonia to form carbamoyl phosphate.</text>
</comment>
<proteinExistence type="inferred from homology"/>
<dbReference type="GO" id="GO:0004088">
    <property type="term" value="F:carbamoyl-phosphate synthase (glutamine-hydrolyzing) activity"/>
    <property type="evidence" value="ECO:0007669"/>
    <property type="project" value="UniProtKB-UniRule"/>
</dbReference>
<comment type="domain">
    <text evidence="16">The large subunit is composed of 2 ATP-grasp domains that are involved in binding the 2 ATP molecules needed for carbamoyl phosphate synthesis. The N-terminal ATP-grasp domain (referred to as the carboxyphosphate synthetic component) catalyzes the ATP-dependent phosphorylation of hydrogencarbonate to carboxyphosphate and the subsequent nucleophilic attack by ammonia to form a carbamate intermediate. The C-terminal ATP-grasp domain (referred to as the carbamoyl phosphate synthetic component) then catalyzes the phosphorylation of carbamate with the second ATP to form the end product carbamoyl phosphate. The reactive and unstable enzyme intermediates are sequentially channeled from one active site to the next through the interior of the protein over a distance of at least 96 A.</text>
</comment>
<keyword evidence="5 16" id="KW-0436">Ligase</keyword>
<keyword evidence="4 16" id="KW-0055">Arginine biosynthesis</keyword>
<feature type="binding site" evidence="16">
    <location>
        <position position="826"/>
    </location>
    <ligand>
        <name>Mg(2+)</name>
        <dbReference type="ChEBI" id="CHEBI:18420"/>
        <label>3</label>
    </ligand>
</feature>
<dbReference type="HAMAP" id="MF_01210_B">
    <property type="entry name" value="CPSase_L_chain_B"/>
    <property type="match status" value="1"/>
</dbReference>
<dbReference type="InterPro" id="IPR006275">
    <property type="entry name" value="CPSase_lsu"/>
</dbReference>
<evidence type="ECO:0000259" key="18">
    <source>
        <dbReference type="PROSITE" id="PS51855"/>
    </source>
</evidence>
<keyword evidence="7" id="KW-0479">Metal-binding</keyword>
<comment type="catalytic activity">
    <reaction evidence="14 16">
        <text>hydrogencarbonate + NH4(+) + 2 ATP = carbamoyl phosphate + 2 ADP + phosphate + 2 H(+)</text>
        <dbReference type="Rhea" id="RHEA:18029"/>
        <dbReference type="ChEBI" id="CHEBI:15378"/>
        <dbReference type="ChEBI" id="CHEBI:17544"/>
        <dbReference type="ChEBI" id="CHEBI:28938"/>
        <dbReference type="ChEBI" id="CHEBI:30616"/>
        <dbReference type="ChEBI" id="CHEBI:43474"/>
        <dbReference type="ChEBI" id="CHEBI:58228"/>
        <dbReference type="ChEBI" id="CHEBI:456216"/>
        <dbReference type="EC" id="6.3.4.16"/>
    </reaction>
</comment>
<feature type="domain" description="ATP-grasp" evidence="17">
    <location>
        <begin position="133"/>
        <end position="327"/>
    </location>
</feature>
<feature type="binding site" evidence="16">
    <location>
        <position position="298"/>
    </location>
    <ligand>
        <name>ATP</name>
        <dbReference type="ChEBI" id="CHEBI:30616"/>
        <label>1</label>
    </ligand>
</feature>
<comment type="cofactor">
    <cofactor evidence="16">
        <name>Mg(2+)</name>
        <dbReference type="ChEBI" id="CHEBI:18420"/>
    </cofactor>
    <cofactor evidence="16">
        <name>Mn(2+)</name>
        <dbReference type="ChEBI" id="CHEBI:29035"/>
    </cofactor>
    <text evidence="16">Binds 4 Mg(2+) or Mn(2+) ions per subunit.</text>
</comment>
<dbReference type="SMART" id="SM01096">
    <property type="entry name" value="CPSase_L_D3"/>
    <property type="match status" value="1"/>
</dbReference>
<evidence type="ECO:0000256" key="8">
    <source>
        <dbReference type="ARBA" id="ARBA00022737"/>
    </source>
</evidence>
<evidence type="ECO:0000256" key="15">
    <source>
        <dbReference type="ARBA" id="ARBA00048816"/>
    </source>
</evidence>
<accession>A0A2A2IDZ4</accession>
<feature type="binding site" evidence="16">
    <location>
        <position position="752"/>
    </location>
    <ligand>
        <name>ATP</name>
        <dbReference type="ChEBI" id="CHEBI:30616"/>
        <label>2</label>
    </ligand>
</feature>
<dbReference type="InterPro" id="IPR036897">
    <property type="entry name" value="CarbamoylP_synth_lsu_oligo_sf"/>
</dbReference>
<feature type="binding site" evidence="16">
    <location>
        <position position="176"/>
    </location>
    <ligand>
        <name>ATP</name>
        <dbReference type="ChEBI" id="CHEBI:30616"/>
        <label>1</label>
    </ligand>
</feature>
<feature type="binding site" evidence="16">
    <location>
        <position position="838"/>
    </location>
    <ligand>
        <name>ATP</name>
        <dbReference type="ChEBI" id="CHEBI:30616"/>
        <label>2</label>
    </ligand>
</feature>
<dbReference type="EMBL" id="NPOA01000006">
    <property type="protein sequence ID" value="PAV29792.1"/>
    <property type="molecule type" value="Genomic_DNA"/>
</dbReference>
<feature type="binding site" evidence="16">
    <location>
        <position position="298"/>
    </location>
    <ligand>
        <name>Mg(2+)</name>
        <dbReference type="ChEBI" id="CHEBI:18420"/>
        <label>2</label>
    </ligand>
</feature>
<feature type="region of interest" description="Allosteric domain" evidence="16">
    <location>
        <begin position="936"/>
        <end position="1085"/>
    </location>
</feature>
<dbReference type="Gene3D" id="3.30.470.20">
    <property type="entry name" value="ATP-grasp fold, B domain"/>
    <property type="match status" value="2"/>
</dbReference>
<keyword evidence="20" id="KW-1185">Reference proteome</keyword>
<dbReference type="UniPathway" id="UPA00070">
    <property type="reaction ID" value="UER00115"/>
</dbReference>
<feature type="binding site" evidence="16">
    <location>
        <position position="298"/>
    </location>
    <ligand>
        <name>Mg(2+)</name>
        <dbReference type="ChEBI" id="CHEBI:18420"/>
        <label>1</label>
    </ligand>
</feature>
<evidence type="ECO:0000256" key="4">
    <source>
        <dbReference type="ARBA" id="ARBA00022571"/>
    </source>
</evidence>
<dbReference type="Gene3D" id="1.10.1030.10">
    <property type="entry name" value="Carbamoyl-phosphate synthetase, large subunit oligomerisation domain"/>
    <property type="match status" value="1"/>
</dbReference>
<evidence type="ECO:0000313" key="19">
    <source>
        <dbReference type="EMBL" id="PAV29792.1"/>
    </source>
</evidence>
<dbReference type="InterPro" id="IPR011761">
    <property type="entry name" value="ATP-grasp"/>
</dbReference>
<dbReference type="GO" id="GO:0006526">
    <property type="term" value="P:L-arginine biosynthetic process"/>
    <property type="evidence" value="ECO:0007669"/>
    <property type="project" value="UniProtKB-UniRule"/>
</dbReference>
<dbReference type="UniPathway" id="UPA00068">
    <property type="reaction ID" value="UER00171"/>
</dbReference>
<dbReference type="AlphaFoldDB" id="A0A2A2IDZ4"/>
<dbReference type="FunFam" id="1.10.1030.10:FF:000002">
    <property type="entry name" value="Carbamoyl-phosphate synthase large chain"/>
    <property type="match status" value="1"/>
</dbReference>
<dbReference type="InterPro" id="IPR011607">
    <property type="entry name" value="MGS-like_dom"/>
</dbReference>
<evidence type="ECO:0000256" key="12">
    <source>
        <dbReference type="ARBA" id="ARBA00022975"/>
    </source>
</evidence>
<feature type="binding site" evidence="16">
    <location>
        <position position="175"/>
    </location>
    <ligand>
        <name>ATP</name>
        <dbReference type="ChEBI" id="CHEBI:30616"/>
        <label>1</label>
    </ligand>
</feature>
<keyword evidence="11" id="KW-0460">Magnesium</keyword>
<evidence type="ECO:0000259" key="17">
    <source>
        <dbReference type="PROSITE" id="PS50975"/>
    </source>
</evidence>
<evidence type="ECO:0000256" key="7">
    <source>
        <dbReference type="ARBA" id="ARBA00022723"/>
    </source>
</evidence>
<feature type="binding site" evidence="16">
    <location>
        <position position="838"/>
    </location>
    <ligand>
        <name>Mn(2+)</name>
        <dbReference type="ChEBI" id="CHEBI:29035"/>
        <label>3</label>
    </ligand>
</feature>
<feature type="binding site" evidence="16">
    <location>
        <position position="826"/>
    </location>
    <ligand>
        <name>ATP</name>
        <dbReference type="ChEBI" id="CHEBI:30616"/>
        <label>2</label>
    </ligand>
</feature>
<dbReference type="GO" id="GO:0005737">
    <property type="term" value="C:cytoplasm"/>
    <property type="evidence" value="ECO:0007669"/>
    <property type="project" value="TreeGrafter"/>
</dbReference>
<feature type="binding site" evidence="16">
    <location>
        <position position="840"/>
    </location>
    <ligand>
        <name>Mn(2+)</name>
        <dbReference type="ChEBI" id="CHEBI:29035"/>
        <label>4</label>
    </ligand>
</feature>
<dbReference type="GO" id="GO:0044205">
    <property type="term" value="P:'de novo' UMP biosynthetic process"/>
    <property type="evidence" value="ECO:0007669"/>
    <property type="project" value="UniProtKB-UniRule"/>
</dbReference>